<dbReference type="AlphaFoldDB" id="A0AAE0I7M4"/>
<evidence type="ECO:0000313" key="3">
    <source>
        <dbReference type="Proteomes" id="UP001286456"/>
    </source>
</evidence>
<accession>A0AAE0I7M4</accession>
<keyword evidence="3" id="KW-1185">Reference proteome</keyword>
<dbReference type="Pfam" id="PF14273">
    <property type="entry name" value="DUF4360"/>
    <property type="match status" value="1"/>
</dbReference>
<protein>
    <recommendedName>
        <fullName evidence="4">Secreted protein</fullName>
    </recommendedName>
</protein>
<dbReference type="InterPro" id="IPR025649">
    <property type="entry name" value="DUF4360"/>
</dbReference>
<gene>
    <name evidence="2" type="ORF">B0T19DRAFT_488038</name>
</gene>
<comment type="caution">
    <text evidence="2">The sequence shown here is derived from an EMBL/GenBank/DDBJ whole genome shotgun (WGS) entry which is preliminary data.</text>
</comment>
<organism evidence="2 3">
    <name type="scientific">Cercophora scortea</name>
    <dbReference type="NCBI Taxonomy" id="314031"/>
    <lineage>
        <taxon>Eukaryota</taxon>
        <taxon>Fungi</taxon>
        <taxon>Dikarya</taxon>
        <taxon>Ascomycota</taxon>
        <taxon>Pezizomycotina</taxon>
        <taxon>Sordariomycetes</taxon>
        <taxon>Sordariomycetidae</taxon>
        <taxon>Sordariales</taxon>
        <taxon>Lasiosphaeriaceae</taxon>
        <taxon>Cercophora</taxon>
    </lineage>
</organism>
<sequence length="205" mass="21327">MRGLLPLVFSALASAAAIAEPRQAAAPPVTVVSASSLGGNGCPTGKFSYTLSIDKTVGTLIFDVYRGYVGPTAPPDSRELFCDFAVVFRFPLGCTAGTITAIPGGYIQLGDGINGTFSSQYTISPGTLGPNPANLVFTSAQWGGGGGDYTEVQAISVKENIRNENERNVTFTARSRLFLTAPGPDVTGQFGVDHLDISISQPTVC</sequence>
<keyword evidence="1" id="KW-0732">Signal</keyword>
<feature type="signal peptide" evidence="1">
    <location>
        <begin position="1"/>
        <end position="19"/>
    </location>
</feature>
<dbReference type="Proteomes" id="UP001286456">
    <property type="component" value="Unassembled WGS sequence"/>
</dbReference>
<evidence type="ECO:0000256" key="1">
    <source>
        <dbReference type="SAM" id="SignalP"/>
    </source>
</evidence>
<dbReference type="PANTHER" id="PTHR38847">
    <property type="match status" value="1"/>
</dbReference>
<name>A0AAE0I7M4_9PEZI</name>
<reference evidence="2" key="2">
    <citation type="submission" date="2023-06" db="EMBL/GenBank/DDBJ databases">
        <authorList>
            <consortium name="Lawrence Berkeley National Laboratory"/>
            <person name="Haridas S."/>
            <person name="Hensen N."/>
            <person name="Bonometti L."/>
            <person name="Westerberg I."/>
            <person name="Brannstrom I.O."/>
            <person name="Guillou S."/>
            <person name="Cros-Aarteil S."/>
            <person name="Calhoun S."/>
            <person name="Kuo A."/>
            <person name="Mondo S."/>
            <person name="Pangilinan J."/>
            <person name="Riley R."/>
            <person name="Labutti K."/>
            <person name="Andreopoulos B."/>
            <person name="Lipzen A."/>
            <person name="Chen C."/>
            <person name="Yanf M."/>
            <person name="Daum C."/>
            <person name="Ng V."/>
            <person name="Clum A."/>
            <person name="Steindorff A."/>
            <person name="Ohm R."/>
            <person name="Martin F."/>
            <person name="Silar P."/>
            <person name="Natvig D."/>
            <person name="Lalanne C."/>
            <person name="Gautier V."/>
            <person name="Ament-Velasquez S.L."/>
            <person name="Kruys A."/>
            <person name="Hutchinson M.I."/>
            <person name="Powell A.J."/>
            <person name="Barry K."/>
            <person name="Miller A.N."/>
            <person name="Grigoriev I.V."/>
            <person name="Debuchy R."/>
            <person name="Gladieux P."/>
            <person name="Thoren M.H."/>
            <person name="Johannesson H."/>
        </authorList>
    </citation>
    <scope>NUCLEOTIDE SEQUENCE</scope>
    <source>
        <strain evidence="2">SMH4131-1</strain>
    </source>
</reference>
<dbReference type="EMBL" id="JAUEPO010000006">
    <property type="protein sequence ID" value="KAK3319784.1"/>
    <property type="molecule type" value="Genomic_DNA"/>
</dbReference>
<proteinExistence type="predicted"/>
<reference evidence="2" key="1">
    <citation type="journal article" date="2023" name="Mol. Phylogenet. Evol.">
        <title>Genome-scale phylogeny and comparative genomics of the fungal order Sordariales.</title>
        <authorList>
            <person name="Hensen N."/>
            <person name="Bonometti L."/>
            <person name="Westerberg I."/>
            <person name="Brannstrom I.O."/>
            <person name="Guillou S."/>
            <person name="Cros-Aarteil S."/>
            <person name="Calhoun S."/>
            <person name="Haridas S."/>
            <person name="Kuo A."/>
            <person name="Mondo S."/>
            <person name="Pangilinan J."/>
            <person name="Riley R."/>
            <person name="LaButti K."/>
            <person name="Andreopoulos B."/>
            <person name="Lipzen A."/>
            <person name="Chen C."/>
            <person name="Yan M."/>
            <person name="Daum C."/>
            <person name="Ng V."/>
            <person name="Clum A."/>
            <person name="Steindorff A."/>
            <person name="Ohm R.A."/>
            <person name="Martin F."/>
            <person name="Silar P."/>
            <person name="Natvig D.O."/>
            <person name="Lalanne C."/>
            <person name="Gautier V."/>
            <person name="Ament-Velasquez S.L."/>
            <person name="Kruys A."/>
            <person name="Hutchinson M.I."/>
            <person name="Powell A.J."/>
            <person name="Barry K."/>
            <person name="Miller A.N."/>
            <person name="Grigoriev I.V."/>
            <person name="Debuchy R."/>
            <person name="Gladieux P."/>
            <person name="Hiltunen Thoren M."/>
            <person name="Johannesson H."/>
        </authorList>
    </citation>
    <scope>NUCLEOTIDE SEQUENCE</scope>
    <source>
        <strain evidence="2">SMH4131-1</strain>
    </source>
</reference>
<dbReference type="PANTHER" id="PTHR38847:SF1">
    <property type="entry name" value="PSEUDOURIDINE SYNTHASE RSUA_RLUA-LIKE DOMAIN-CONTAINING PROTEIN"/>
    <property type="match status" value="1"/>
</dbReference>
<evidence type="ECO:0008006" key="4">
    <source>
        <dbReference type="Google" id="ProtNLM"/>
    </source>
</evidence>
<feature type="chain" id="PRO_5041928683" description="Secreted protein" evidence="1">
    <location>
        <begin position="20"/>
        <end position="205"/>
    </location>
</feature>
<evidence type="ECO:0000313" key="2">
    <source>
        <dbReference type="EMBL" id="KAK3319784.1"/>
    </source>
</evidence>